<dbReference type="GO" id="GO:0006012">
    <property type="term" value="P:galactose metabolic process"/>
    <property type="evidence" value="ECO:0007669"/>
    <property type="project" value="UniProtKB-UniRule"/>
</dbReference>
<keyword evidence="4" id="KW-0479">Metal-binding</keyword>
<evidence type="ECO:0000256" key="11">
    <source>
        <dbReference type="NCBIfam" id="TIGR00131"/>
    </source>
</evidence>
<keyword evidence="7" id="KW-0067">ATP-binding</keyword>
<keyword evidence="8" id="KW-0460">Magnesium</keyword>
<evidence type="ECO:0000256" key="1">
    <source>
        <dbReference type="ARBA" id="ARBA00006566"/>
    </source>
</evidence>
<dbReference type="Proteomes" id="UP000295560">
    <property type="component" value="Unassembled WGS sequence"/>
</dbReference>
<dbReference type="InterPro" id="IPR020568">
    <property type="entry name" value="Ribosomal_Su5_D2-typ_SF"/>
</dbReference>
<dbReference type="AlphaFoldDB" id="A0A4R1HLN2"/>
<feature type="domain" description="Galactokinase N-terminal" evidence="14">
    <location>
        <begin position="7"/>
        <end position="55"/>
    </location>
</feature>
<protein>
    <recommendedName>
        <fullName evidence="11">Galactokinase</fullName>
        <ecNumber evidence="11">2.7.1.6</ecNumber>
    </recommendedName>
</protein>
<evidence type="ECO:0000256" key="3">
    <source>
        <dbReference type="ARBA" id="ARBA00022679"/>
    </source>
</evidence>
<evidence type="ECO:0000256" key="7">
    <source>
        <dbReference type="ARBA" id="ARBA00022840"/>
    </source>
</evidence>
<evidence type="ECO:0000259" key="12">
    <source>
        <dbReference type="Pfam" id="PF00288"/>
    </source>
</evidence>
<organism evidence="15 16">
    <name type="scientific">Pseudonocardia endophytica</name>
    <dbReference type="NCBI Taxonomy" id="401976"/>
    <lineage>
        <taxon>Bacteria</taxon>
        <taxon>Bacillati</taxon>
        <taxon>Actinomycetota</taxon>
        <taxon>Actinomycetes</taxon>
        <taxon>Pseudonocardiales</taxon>
        <taxon>Pseudonocardiaceae</taxon>
        <taxon>Pseudonocardia</taxon>
    </lineage>
</organism>
<dbReference type="InterPro" id="IPR019539">
    <property type="entry name" value="GalKase_N"/>
</dbReference>
<dbReference type="InterPro" id="IPR014721">
    <property type="entry name" value="Ribsml_uS5_D2-typ_fold_subgr"/>
</dbReference>
<evidence type="ECO:0000256" key="5">
    <source>
        <dbReference type="ARBA" id="ARBA00022741"/>
    </source>
</evidence>
<feature type="domain" description="GHMP kinase C-terminal" evidence="13">
    <location>
        <begin position="283"/>
        <end position="354"/>
    </location>
</feature>
<dbReference type="Gene3D" id="3.30.230.10">
    <property type="match status" value="1"/>
</dbReference>
<sequence>MTVLADHFQARWERPPSGTWFAPGRVNLIGEHTDYNDGFVLPFALDKRTLVAAAPASGRTRVVSRNEPGDAEFDTSTVAPGDVPGWAAYVAGVAWALREAGHPVPDADLLVESDVPVGAGLSSSAALECAVAVALTDLAGITLDRTAIAKITRRAENEFVGAPTGGMDQMAAMHGKADMLVFLDTRDDLIERVPFRLARYGLALLVIDTQAPHAHAGGQYGERRADCAAAAEALGVPALRDATVADLDRISDPRIRRRARHVVTEDDRVRQVVDLLSGGVDPRAIGPVLDASHASMRDDFEITVPHVDVAAACARSAGAHGARMTGGGFGGCVIALCDDGDVAGVTTAVEKAYAERGWTAPVAFTAVPSAGAARLE</sequence>
<dbReference type="GO" id="GO:0004335">
    <property type="term" value="F:galactokinase activity"/>
    <property type="evidence" value="ECO:0007669"/>
    <property type="project" value="UniProtKB-UniRule"/>
</dbReference>
<dbReference type="InterPro" id="IPR000705">
    <property type="entry name" value="Galactokinase"/>
</dbReference>
<dbReference type="PRINTS" id="PR00959">
    <property type="entry name" value="MEVGALKINASE"/>
</dbReference>
<dbReference type="FunFam" id="3.30.70.890:FF:000001">
    <property type="entry name" value="Galactokinase"/>
    <property type="match status" value="1"/>
</dbReference>
<dbReference type="OrthoDB" id="250531at2"/>
<keyword evidence="3" id="KW-0808">Transferase</keyword>
<evidence type="ECO:0000256" key="2">
    <source>
        <dbReference type="ARBA" id="ARBA00022490"/>
    </source>
</evidence>
<reference evidence="15 16" key="1">
    <citation type="submission" date="2019-03" db="EMBL/GenBank/DDBJ databases">
        <title>Sequencing the genomes of 1000 actinobacteria strains.</title>
        <authorList>
            <person name="Klenk H.-P."/>
        </authorList>
    </citation>
    <scope>NUCLEOTIDE SEQUENCE [LARGE SCALE GENOMIC DNA]</scope>
    <source>
        <strain evidence="15 16">DSM 44969</strain>
    </source>
</reference>
<dbReference type="GO" id="GO:0046872">
    <property type="term" value="F:metal ion binding"/>
    <property type="evidence" value="ECO:0007669"/>
    <property type="project" value="UniProtKB-KW"/>
</dbReference>
<dbReference type="InterPro" id="IPR019741">
    <property type="entry name" value="Galactokinase_CS"/>
</dbReference>
<accession>A0A4R1HLN2</accession>
<dbReference type="InterPro" id="IPR006203">
    <property type="entry name" value="GHMP_knse_ATP-bd_CS"/>
</dbReference>
<evidence type="ECO:0000256" key="10">
    <source>
        <dbReference type="ARBA" id="ARBA00023277"/>
    </source>
</evidence>
<evidence type="ECO:0000313" key="15">
    <source>
        <dbReference type="EMBL" id="TCK22898.1"/>
    </source>
</evidence>
<evidence type="ECO:0000256" key="9">
    <source>
        <dbReference type="ARBA" id="ARBA00023144"/>
    </source>
</evidence>
<dbReference type="PIRSF" id="PIRSF000530">
    <property type="entry name" value="Galactokinase"/>
    <property type="match status" value="1"/>
</dbReference>
<dbReference type="PROSITE" id="PS00106">
    <property type="entry name" value="GALACTOKINASE"/>
    <property type="match status" value="1"/>
</dbReference>
<dbReference type="PANTHER" id="PTHR10457:SF7">
    <property type="entry name" value="GALACTOKINASE-RELATED"/>
    <property type="match status" value="1"/>
</dbReference>
<dbReference type="PROSITE" id="PS00627">
    <property type="entry name" value="GHMP_KINASES_ATP"/>
    <property type="match status" value="1"/>
</dbReference>
<dbReference type="InterPro" id="IPR013750">
    <property type="entry name" value="GHMP_kinase_C_dom"/>
</dbReference>
<dbReference type="Gene3D" id="3.30.70.890">
    <property type="entry name" value="GHMP kinase, C-terminal domain"/>
    <property type="match status" value="1"/>
</dbReference>
<dbReference type="InterPro" id="IPR006204">
    <property type="entry name" value="GHMP_kinase_N_dom"/>
</dbReference>
<keyword evidence="5" id="KW-0547">Nucleotide-binding</keyword>
<dbReference type="GO" id="GO:0005524">
    <property type="term" value="F:ATP binding"/>
    <property type="evidence" value="ECO:0007669"/>
    <property type="project" value="UniProtKB-UniRule"/>
</dbReference>
<gene>
    <name evidence="15" type="ORF">EV378_6909</name>
</gene>
<evidence type="ECO:0000256" key="6">
    <source>
        <dbReference type="ARBA" id="ARBA00022777"/>
    </source>
</evidence>
<evidence type="ECO:0000259" key="14">
    <source>
        <dbReference type="Pfam" id="PF10509"/>
    </source>
</evidence>
<dbReference type="GO" id="GO:0005829">
    <property type="term" value="C:cytosol"/>
    <property type="evidence" value="ECO:0007669"/>
    <property type="project" value="TreeGrafter"/>
</dbReference>
<evidence type="ECO:0000313" key="16">
    <source>
        <dbReference type="Proteomes" id="UP000295560"/>
    </source>
</evidence>
<dbReference type="PANTHER" id="PTHR10457">
    <property type="entry name" value="MEVALONATE KINASE/GALACTOKINASE"/>
    <property type="match status" value="1"/>
</dbReference>
<name>A0A4R1HLN2_PSEEN</name>
<dbReference type="Pfam" id="PF10509">
    <property type="entry name" value="GalKase_gal_bdg"/>
    <property type="match status" value="1"/>
</dbReference>
<dbReference type="SUPFAM" id="SSF55060">
    <property type="entry name" value="GHMP Kinase, C-terminal domain"/>
    <property type="match status" value="1"/>
</dbReference>
<dbReference type="RefSeq" id="WP_132432064.1">
    <property type="nucleotide sequence ID" value="NZ_SMFZ01000002.1"/>
</dbReference>
<evidence type="ECO:0000256" key="4">
    <source>
        <dbReference type="ARBA" id="ARBA00022723"/>
    </source>
</evidence>
<evidence type="ECO:0000259" key="13">
    <source>
        <dbReference type="Pfam" id="PF08544"/>
    </source>
</evidence>
<dbReference type="InterPro" id="IPR006206">
    <property type="entry name" value="Mevalonate/galactokinase"/>
</dbReference>
<dbReference type="EMBL" id="SMFZ01000002">
    <property type="protein sequence ID" value="TCK22898.1"/>
    <property type="molecule type" value="Genomic_DNA"/>
</dbReference>
<dbReference type="Pfam" id="PF08544">
    <property type="entry name" value="GHMP_kinases_C"/>
    <property type="match status" value="1"/>
</dbReference>
<dbReference type="NCBIfam" id="TIGR00131">
    <property type="entry name" value="gal_kin"/>
    <property type="match status" value="1"/>
</dbReference>
<dbReference type="SUPFAM" id="SSF54211">
    <property type="entry name" value="Ribosomal protein S5 domain 2-like"/>
    <property type="match status" value="1"/>
</dbReference>
<keyword evidence="10" id="KW-0119">Carbohydrate metabolism</keyword>
<dbReference type="FunFam" id="3.30.230.10:FF:000017">
    <property type="entry name" value="Galactokinase"/>
    <property type="match status" value="1"/>
</dbReference>
<comment type="caution">
    <text evidence="15">The sequence shown here is derived from an EMBL/GenBank/DDBJ whole genome shotgun (WGS) entry which is preliminary data.</text>
</comment>
<comment type="similarity">
    <text evidence="1">Belongs to the GHMP kinase family. GalK subfamily.</text>
</comment>
<feature type="domain" description="GHMP kinase N-terminal" evidence="12">
    <location>
        <begin position="89"/>
        <end position="176"/>
    </location>
</feature>
<dbReference type="InterPro" id="IPR036554">
    <property type="entry name" value="GHMP_kinase_C_sf"/>
</dbReference>
<keyword evidence="6 15" id="KW-0418">Kinase</keyword>
<keyword evidence="16" id="KW-1185">Reference proteome</keyword>
<keyword evidence="9" id="KW-0299">Galactose metabolism</keyword>
<keyword evidence="2" id="KW-0963">Cytoplasm</keyword>
<evidence type="ECO:0000256" key="8">
    <source>
        <dbReference type="ARBA" id="ARBA00022842"/>
    </source>
</evidence>
<dbReference type="Pfam" id="PF00288">
    <property type="entry name" value="GHMP_kinases_N"/>
    <property type="match status" value="1"/>
</dbReference>
<dbReference type="EC" id="2.7.1.6" evidence="11"/>
<dbReference type="PRINTS" id="PR00473">
    <property type="entry name" value="GALCTOKINASE"/>
</dbReference>
<proteinExistence type="inferred from homology"/>